<accession>A0A3M7RMQ8</accession>
<sequence length="163" mass="18379">MADHILGLRAELMQKLANEPRDQKAKHNGVVRLKVHVRRPDVSRLPHLGLPLGQTPHGRLHVEQHHLRIALDQPVAVHNSDALGPHRVYGGSERAYLRLFDLHLGSDLRLVQWTHSYVVVAELQLGRGHLASDHRKNTKQEGLRMPPLFATSQATSISHLFMS</sequence>
<evidence type="ECO:0000313" key="1">
    <source>
        <dbReference type="EMBL" id="RNA24615.1"/>
    </source>
</evidence>
<comment type="caution">
    <text evidence="1">The sequence shown here is derived from an EMBL/GenBank/DDBJ whole genome shotgun (WGS) entry which is preliminary data.</text>
</comment>
<name>A0A3M7RMQ8_BRAPC</name>
<evidence type="ECO:0000313" key="2">
    <source>
        <dbReference type="Proteomes" id="UP000276133"/>
    </source>
</evidence>
<protein>
    <submittedName>
        <fullName evidence="1">Uncharacterized protein</fullName>
    </submittedName>
</protein>
<proteinExistence type="predicted"/>
<organism evidence="1 2">
    <name type="scientific">Brachionus plicatilis</name>
    <name type="common">Marine rotifer</name>
    <name type="synonym">Brachionus muelleri</name>
    <dbReference type="NCBI Taxonomy" id="10195"/>
    <lineage>
        <taxon>Eukaryota</taxon>
        <taxon>Metazoa</taxon>
        <taxon>Spiralia</taxon>
        <taxon>Gnathifera</taxon>
        <taxon>Rotifera</taxon>
        <taxon>Eurotatoria</taxon>
        <taxon>Monogononta</taxon>
        <taxon>Pseudotrocha</taxon>
        <taxon>Ploima</taxon>
        <taxon>Brachionidae</taxon>
        <taxon>Brachionus</taxon>
    </lineage>
</organism>
<gene>
    <name evidence="1" type="ORF">BpHYR1_002663</name>
</gene>
<dbReference type="Proteomes" id="UP000276133">
    <property type="component" value="Unassembled WGS sequence"/>
</dbReference>
<reference evidence="1 2" key="1">
    <citation type="journal article" date="2018" name="Sci. Rep.">
        <title>Genomic signatures of local adaptation to the degree of environmental predictability in rotifers.</title>
        <authorList>
            <person name="Franch-Gras L."/>
            <person name="Hahn C."/>
            <person name="Garcia-Roger E.M."/>
            <person name="Carmona M.J."/>
            <person name="Serra M."/>
            <person name="Gomez A."/>
        </authorList>
    </citation>
    <scope>NUCLEOTIDE SEQUENCE [LARGE SCALE GENOMIC DNA]</scope>
    <source>
        <strain evidence="1">HYR1</strain>
    </source>
</reference>
<keyword evidence="2" id="KW-1185">Reference proteome</keyword>
<dbReference type="EMBL" id="REGN01003090">
    <property type="protein sequence ID" value="RNA24615.1"/>
    <property type="molecule type" value="Genomic_DNA"/>
</dbReference>
<dbReference type="AlphaFoldDB" id="A0A3M7RMQ8"/>